<dbReference type="EMBL" id="CM023471">
    <property type="protein sequence ID" value="KAH7967224.1"/>
    <property type="molecule type" value="Genomic_DNA"/>
</dbReference>
<reference evidence="1" key="1">
    <citation type="submission" date="2020-05" db="EMBL/GenBank/DDBJ databases">
        <title>Large-scale comparative analyses of tick genomes elucidate their genetic diversity and vector capacities.</title>
        <authorList>
            <person name="Jia N."/>
            <person name="Wang J."/>
            <person name="Shi W."/>
            <person name="Du L."/>
            <person name="Sun Y."/>
            <person name="Zhan W."/>
            <person name="Jiang J."/>
            <person name="Wang Q."/>
            <person name="Zhang B."/>
            <person name="Ji P."/>
            <person name="Sakyi L.B."/>
            <person name="Cui X."/>
            <person name="Yuan T."/>
            <person name="Jiang B."/>
            <person name="Yang W."/>
            <person name="Lam T.T.-Y."/>
            <person name="Chang Q."/>
            <person name="Ding S."/>
            <person name="Wang X."/>
            <person name="Zhu J."/>
            <person name="Ruan X."/>
            <person name="Zhao L."/>
            <person name="Wei J."/>
            <person name="Que T."/>
            <person name="Du C."/>
            <person name="Cheng J."/>
            <person name="Dai P."/>
            <person name="Han X."/>
            <person name="Huang E."/>
            <person name="Gao Y."/>
            <person name="Liu J."/>
            <person name="Shao H."/>
            <person name="Ye R."/>
            <person name="Li L."/>
            <person name="Wei W."/>
            <person name="Wang X."/>
            <person name="Wang C."/>
            <person name="Yang T."/>
            <person name="Huo Q."/>
            <person name="Li W."/>
            <person name="Guo W."/>
            <person name="Chen H."/>
            <person name="Zhou L."/>
            <person name="Ni X."/>
            <person name="Tian J."/>
            <person name="Zhou Y."/>
            <person name="Sheng Y."/>
            <person name="Liu T."/>
            <person name="Pan Y."/>
            <person name="Xia L."/>
            <person name="Li J."/>
            <person name="Zhao F."/>
            <person name="Cao W."/>
        </authorList>
    </citation>
    <scope>NUCLEOTIDE SEQUENCE</scope>
    <source>
        <strain evidence="1">Dsil-2018</strain>
    </source>
</reference>
<organism evidence="1 2">
    <name type="scientific">Dermacentor silvarum</name>
    <name type="common">Tick</name>
    <dbReference type="NCBI Taxonomy" id="543639"/>
    <lineage>
        <taxon>Eukaryota</taxon>
        <taxon>Metazoa</taxon>
        <taxon>Ecdysozoa</taxon>
        <taxon>Arthropoda</taxon>
        <taxon>Chelicerata</taxon>
        <taxon>Arachnida</taxon>
        <taxon>Acari</taxon>
        <taxon>Parasitiformes</taxon>
        <taxon>Ixodida</taxon>
        <taxon>Ixodoidea</taxon>
        <taxon>Ixodidae</taxon>
        <taxon>Rhipicephalinae</taxon>
        <taxon>Dermacentor</taxon>
    </lineage>
</organism>
<name>A0ACB8DGN5_DERSI</name>
<sequence length="129" mass="14755">MHATAKVSQAQAELIEQVKVHLIKNTIRKPERTRSDAYRTLGFLRCEKHNSDIPVSAYVPGPDDSIRGLVYRAYTNETDQAIRNEISKKNPQLPILNARRLGNSKHLVIIFARRGLRSLIRYRCFALSV</sequence>
<accession>A0ACB8DGN5</accession>
<gene>
    <name evidence="1" type="ORF">HPB49_023609</name>
</gene>
<keyword evidence="2" id="KW-1185">Reference proteome</keyword>
<evidence type="ECO:0000313" key="1">
    <source>
        <dbReference type="EMBL" id="KAH7967224.1"/>
    </source>
</evidence>
<evidence type="ECO:0000313" key="2">
    <source>
        <dbReference type="Proteomes" id="UP000821865"/>
    </source>
</evidence>
<protein>
    <submittedName>
        <fullName evidence="1">Uncharacterized protein</fullName>
    </submittedName>
</protein>
<dbReference type="Proteomes" id="UP000821865">
    <property type="component" value="Chromosome 2"/>
</dbReference>
<comment type="caution">
    <text evidence="1">The sequence shown here is derived from an EMBL/GenBank/DDBJ whole genome shotgun (WGS) entry which is preliminary data.</text>
</comment>
<proteinExistence type="predicted"/>